<accession>A0ABS5VV24</accession>
<name>A0ABS5VV24_9BACT</name>
<proteinExistence type="predicted"/>
<keyword evidence="2" id="KW-1185">Reference proteome</keyword>
<comment type="caution">
    <text evidence="1">The sequence shown here is derived from an EMBL/GenBank/DDBJ whole genome shotgun (WGS) entry which is preliminary data.</text>
</comment>
<organism evidence="1 2">
    <name type="scientific">Chryseosolibacter indicus</name>
    <dbReference type="NCBI Taxonomy" id="2782351"/>
    <lineage>
        <taxon>Bacteria</taxon>
        <taxon>Pseudomonadati</taxon>
        <taxon>Bacteroidota</taxon>
        <taxon>Cytophagia</taxon>
        <taxon>Cytophagales</taxon>
        <taxon>Chryseotaleaceae</taxon>
        <taxon>Chryseosolibacter</taxon>
    </lineage>
</organism>
<dbReference type="Proteomes" id="UP000772618">
    <property type="component" value="Unassembled WGS sequence"/>
</dbReference>
<reference evidence="1 2" key="1">
    <citation type="submission" date="2021-05" db="EMBL/GenBank/DDBJ databases">
        <title>A Polyphasic approach of four new species of the genus Ohtaekwangia: Ohtaekwangia histidinii sp. nov., Ohtaekwangia cretensis sp. nov., Ohtaekwangia indiensis sp. nov., Ohtaekwangia reichenbachii sp. nov. from diverse environment.</title>
        <authorList>
            <person name="Octaviana S."/>
        </authorList>
    </citation>
    <scope>NUCLEOTIDE SEQUENCE [LARGE SCALE GENOMIC DNA]</scope>
    <source>
        <strain evidence="1 2">PWU20</strain>
    </source>
</reference>
<gene>
    <name evidence="1" type="ORF">KK060_18480</name>
</gene>
<sequence>MRYFIILFFHLIILKTTAQDVDTVSFEDEVEPGVYFSTQAEPVGGYKQLLEFFERKISDGDTIGKKNSIPLEAIRFHVNEHGGVDTAYVSIPHFACPIHRIIAEELRKTHWVPATVRGKPAPFVSSLSGAIRLTRTVQKKYRCRWSGS</sequence>
<evidence type="ECO:0000313" key="2">
    <source>
        <dbReference type="Proteomes" id="UP000772618"/>
    </source>
</evidence>
<dbReference type="RefSeq" id="WP_254155242.1">
    <property type="nucleotide sequence ID" value="NZ_JAHESD010000051.1"/>
</dbReference>
<protein>
    <submittedName>
        <fullName evidence="1">Uncharacterized protein</fullName>
    </submittedName>
</protein>
<dbReference type="EMBL" id="JAHESD010000051">
    <property type="protein sequence ID" value="MBT1705287.1"/>
    <property type="molecule type" value="Genomic_DNA"/>
</dbReference>
<evidence type="ECO:0000313" key="1">
    <source>
        <dbReference type="EMBL" id="MBT1705287.1"/>
    </source>
</evidence>